<evidence type="ECO:0000313" key="6">
    <source>
        <dbReference type="Proteomes" id="UP000609121"/>
    </source>
</evidence>
<dbReference type="InterPro" id="IPR000524">
    <property type="entry name" value="Tscrpt_reg_HTH_GntR"/>
</dbReference>
<reference evidence="5" key="1">
    <citation type="submission" date="2020-09" db="EMBL/GenBank/DDBJ databases">
        <title>A novel bacterium of genus Mangrovicoccus, isolated from South China Sea.</title>
        <authorList>
            <person name="Huang H."/>
            <person name="Mo K."/>
            <person name="Hu Y."/>
        </authorList>
    </citation>
    <scope>NUCLEOTIDE SEQUENCE</scope>
    <source>
        <strain evidence="5">HB182678</strain>
    </source>
</reference>
<dbReference type="InterPro" id="IPR036390">
    <property type="entry name" value="WH_DNA-bd_sf"/>
</dbReference>
<keyword evidence="2" id="KW-0238">DNA-binding</keyword>
<dbReference type="SUPFAM" id="SSF46785">
    <property type="entry name" value="Winged helix' DNA-binding domain"/>
    <property type="match status" value="1"/>
</dbReference>
<sequence length="233" mass="25590">MAKTAALPADKRVTVDEIADYLYREITSLRLLPGTRISETDIAMRFGVSRQPVRDAFRRLETMDLILVRAKKATEVRKFSIRAIEKSRFVRAAVEAAALRQAAAMCDAAGGFQLDACIALQRKALAEKDFAGFAGLDYDFHKTICEIGKVPYAFDVIRSEKEKVDRLCILGLSKEDRMPQLVADHEAIATAVKAGDAERAVTAGMAHLGRLDDTIAAILVQSAAFFEDLDPPS</sequence>
<dbReference type="Pfam" id="PF07729">
    <property type="entry name" value="FCD"/>
    <property type="match status" value="1"/>
</dbReference>
<gene>
    <name evidence="5" type="ORF">ICN82_01095</name>
</gene>
<evidence type="ECO:0000256" key="2">
    <source>
        <dbReference type="ARBA" id="ARBA00023125"/>
    </source>
</evidence>
<dbReference type="PROSITE" id="PS50949">
    <property type="entry name" value="HTH_GNTR"/>
    <property type="match status" value="1"/>
</dbReference>
<dbReference type="GO" id="GO:0003700">
    <property type="term" value="F:DNA-binding transcription factor activity"/>
    <property type="evidence" value="ECO:0007669"/>
    <property type="project" value="InterPro"/>
</dbReference>
<dbReference type="Proteomes" id="UP000609121">
    <property type="component" value="Unassembled WGS sequence"/>
</dbReference>
<dbReference type="SMART" id="SM00895">
    <property type="entry name" value="FCD"/>
    <property type="match status" value="1"/>
</dbReference>
<protein>
    <submittedName>
        <fullName evidence="5">GntR family transcriptional regulator</fullName>
    </submittedName>
</protein>
<dbReference type="InterPro" id="IPR036388">
    <property type="entry name" value="WH-like_DNA-bd_sf"/>
</dbReference>
<evidence type="ECO:0000313" key="5">
    <source>
        <dbReference type="EMBL" id="MBE3636795.1"/>
    </source>
</evidence>
<dbReference type="InterPro" id="IPR008920">
    <property type="entry name" value="TF_FadR/GntR_C"/>
</dbReference>
<keyword evidence="1" id="KW-0805">Transcription regulation</keyword>
<dbReference type="PANTHER" id="PTHR43537">
    <property type="entry name" value="TRANSCRIPTIONAL REGULATOR, GNTR FAMILY"/>
    <property type="match status" value="1"/>
</dbReference>
<proteinExistence type="predicted"/>
<accession>A0A8J7CG48</accession>
<evidence type="ECO:0000256" key="3">
    <source>
        <dbReference type="ARBA" id="ARBA00023163"/>
    </source>
</evidence>
<dbReference type="CDD" id="cd07377">
    <property type="entry name" value="WHTH_GntR"/>
    <property type="match status" value="1"/>
</dbReference>
<dbReference type="Pfam" id="PF00392">
    <property type="entry name" value="GntR"/>
    <property type="match status" value="1"/>
</dbReference>
<feature type="domain" description="HTH gntR-type" evidence="4">
    <location>
        <begin position="12"/>
        <end position="79"/>
    </location>
</feature>
<organism evidence="5 6">
    <name type="scientific">Mangrovicoccus algicola</name>
    <dbReference type="NCBI Taxonomy" id="2771008"/>
    <lineage>
        <taxon>Bacteria</taxon>
        <taxon>Pseudomonadati</taxon>
        <taxon>Pseudomonadota</taxon>
        <taxon>Alphaproteobacteria</taxon>
        <taxon>Rhodobacterales</taxon>
        <taxon>Paracoccaceae</taxon>
        <taxon>Mangrovicoccus</taxon>
    </lineage>
</organism>
<dbReference type="SMART" id="SM00345">
    <property type="entry name" value="HTH_GNTR"/>
    <property type="match status" value="1"/>
</dbReference>
<dbReference type="Gene3D" id="1.10.10.10">
    <property type="entry name" value="Winged helix-like DNA-binding domain superfamily/Winged helix DNA-binding domain"/>
    <property type="match status" value="1"/>
</dbReference>
<keyword evidence="3" id="KW-0804">Transcription</keyword>
<name>A0A8J7CG48_9RHOB</name>
<dbReference type="PANTHER" id="PTHR43537:SF6">
    <property type="entry name" value="HTH-TYPE TRANSCRIPTIONAL REPRESSOR RSPR"/>
    <property type="match status" value="1"/>
</dbReference>
<dbReference type="AlphaFoldDB" id="A0A8J7CG48"/>
<evidence type="ECO:0000256" key="1">
    <source>
        <dbReference type="ARBA" id="ARBA00023015"/>
    </source>
</evidence>
<keyword evidence="6" id="KW-1185">Reference proteome</keyword>
<dbReference type="GO" id="GO:0003677">
    <property type="term" value="F:DNA binding"/>
    <property type="evidence" value="ECO:0007669"/>
    <property type="project" value="UniProtKB-KW"/>
</dbReference>
<evidence type="ECO:0000259" key="4">
    <source>
        <dbReference type="PROSITE" id="PS50949"/>
    </source>
</evidence>
<dbReference type="Gene3D" id="1.20.120.530">
    <property type="entry name" value="GntR ligand-binding domain-like"/>
    <property type="match status" value="1"/>
</dbReference>
<dbReference type="RefSeq" id="WP_193178983.1">
    <property type="nucleotide sequence ID" value="NZ_JACVXA010000003.1"/>
</dbReference>
<dbReference type="InterPro" id="IPR011711">
    <property type="entry name" value="GntR_C"/>
</dbReference>
<dbReference type="EMBL" id="JACVXA010000003">
    <property type="protein sequence ID" value="MBE3636795.1"/>
    <property type="molecule type" value="Genomic_DNA"/>
</dbReference>
<comment type="caution">
    <text evidence="5">The sequence shown here is derived from an EMBL/GenBank/DDBJ whole genome shotgun (WGS) entry which is preliminary data.</text>
</comment>
<dbReference type="SUPFAM" id="SSF48008">
    <property type="entry name" value="GntR ligand-binding domain-like"/>
    <property type="match status" value="1"/>
</dbReference>